<dbReference type="InterPro" id="IPR007431">
    <property type="entry name" value="ACP_PD"/>
</dbReference>
<organism evidence="4 5">
    <name type="scientific">Algoriphagus taiwanensis</name>
    <dbReference type="NCBI Taxonomy" id="1445656"/>
    <lineage>
        <taxon>Bacteria</taxon>
        <taxon>Pseudomonadati</taxon>
        <taxon>Bacteroidota</taxon>
        <taxon>Cytophagia</taxon>
        <taxon>Cytophagales</taxon>
        <taxon>Cyclobacteriaceae</taxon>
        <taxon>Algoriphagus</taxon>
    </lineage>
</organism>
<proteinExistence type="predicted"/>
<keyword evidence="3" id="KW-0443">Lipid metabolism</keyword>
<accession>A0ABQ6Q5X6</accession>
<evidence type="ECO:0000313" key="4">
    <source>
        <dbReference type="EMBL" id="GMQ35570.1"/>
    </source>
</evidence>
<dbReference type="EMBL" id="BTPE01000021">
    <property type="protein sequence ID" value="GMQ35570.1"/>
    <property type="molecule type" value="Genomic_DNA"/>
</dbReference>
<evidence type="ECO:0000256" key="3">
    <source>
        <dbReference type="ARBA" id="ARBA00023098"/>
    </source>
</evidence>
<keyword evidence="5" id="KW-1185">Reference proteome</keyword>
<keyword evidence="2" id="KW-0378">Hydrolase</keyword>
<reference evidence="4 5" key="1">
    <citation type="submission" date="2023-08" db="EMBL/GenBank/DDBJ databases">
        <title>Draft genome sequence of Algoriphagus taiwanensis.</title>
        <authorList>
            <person name="Takatani N."/>
            <person name="Hosokawa M."/>
            <person name="Sawabe T."/>
        </authorList>
    </citation>
    <scope>NUCLEOTIDE SEQUENCE [LARGE SCALE GENOMIC DNA]</scope>
    <source>
        <strain evidence="4 5">JCM 19755</strain>
    </source>
</reference>
<dbReference type="PANTHER" id="PTHR38764">
    <property type="entry name" value="ACYL CARRIER PROTEIN PHOSPHODIESTERASE"/>
    <property type="match status" value="1"/>
</dbReference>
<dbReference type="PIRSF" id="PIRSF011489">
    <property type="entry name" value="DUF479"/>
    <property type="match status" value="1"/>
</dbReference>
<evidence type="ECO:0000313" key="5">
    <source>
        <dbReference type="Proteomes" id="UP001307705"/>
    </source>
</evidence>
<dbReference type="PANTHER" id="PTHR38764:SF1">
    <property type="entry name" value="ACYL CARRIER PROTEIN PHOSPHODIESTERASE"/>
    <property type="match status" value="1"/>
</dbReference>
<gene>
    <name evidence="4" type="ORF">Ataiwa_38430</name>
</gene>
<evidence type="ECO:0000256" key="2">
    <source>
        <dbReference type="ARBA" id="ARBA00022801"/>
    </source>
</evidence>
<dbReference type="Proteomes" id="UP001307705">
    <property type="component" value="Unassembled WGS sequence"/>
</dbReference>
<dbReference type="Pfam" id="PF04336">
    <property type="entry name" value="ACP_PD"/>
    <property type="match status" value="1"/>
</dbReference>
<protein>
    <submittedName>
        <fullName evidence="4">Acyl carrier protein phosphodiesterase</fullName>
    </submittedName>
</protein>
<keyword evidence="1" id="KW-0444">Lipid biosynthesis</keyword>
<sequence>MNFLAHAYLSFDREGILVGNFVADFVKGKEILKYHDEVLHGILLHREIDTFTDSHPLVKAGQSYLRRKFRHYSPVITDIFFDYFLAKNWEKYSSIPLAIFVEKTYESLEKHLDILPESFGRMFFWMKKQNWLLNYWTLEGIQQSLNGLTRRSSFDSKMNEATSVLVEKEKEFELIFFAFFEDLETFARAKLQEIENHHGLH</sequence>
<name>A0ABQ6Q5X6_9BACT</name>
<comment type="caution">
    <text evidence="4">The sequence shown here is derived from an EMBL/GenBank/DDBJ whole genome shotgun (WGS) entry which is preliminary data.</text>
</comment>
<dbReference type="RefSeq" id="WP_338230406.1">
    <property type="nucleotide sequence ID" value="NZ_BTPE01000021.1"/>
</dbReference>
<evidence type="ECO:0000256" key="1">
    <source>
        <dbReference type="ARBA" id="ARBA00022516"/>
    </source>
</evidence>